<evidence type="ECO:0000256" key="2">
    <source>
        <dbReference type="ARBA" id="ARBA00022741"/>
    </source>
</evidence>
<dbReference type="CDD" id="cd18807">
    <property type="entry name" value="SF1_C_UvrD"/>
    <property type="match status" value="1"/>
</dbReference>
<comment type="catalytic activity">
    <reaction evidence="10">
        <text>ATP + H2O = ADP + phosphate + H(+)</text>
        <dbReference type="Rhea" id="RHEA:13065"/>
        <dbReference type="ChEBI" id="CHEBI:15377"/>
        <dbReference type="ChEBI" id="CHEBI:15378"/>
        <dbReference type="ChEBI" id="CHEBI:30616"/>
        <dbReference type="ChEBI" id="CHEBI:43474"/>
        <dbReference type="ChEBI" id="CHEBI:456216"/>
        <dbReference type="EC" id="5.6.2.4"/>
    </reaction>
</comment>
<dbReference type="GO" id="GO:0033202">
    <property type="term" value="C:DNA helicase complex"/>
    <property type="evidence" value="ECO:0007669"/>
    <property type="project" value="TreeGrafter"/>
</dbReference>
<evidence type="ECO:0000256" key="9">
    <source>
        <dbReference type="ARBA" id="ARBA00034808"/>
    </source>
</evidence>
<accession>A0A165JWB7</accession>
<dbReference type="PROSITE" id="PS51198">
    <property type="entry name" value="UVRD_HELICASE_ATP_BIND"/>
    <property type="match status" value="1"/>
</dbReference>
<keyword evidence="7" id="KW-0413">Isomerase</keyword>
<evidence type="ECO:0000256" key="5">
    <source>
        <dbReference type="ARBA" id="ARBA00022840"/>
    </source>
</evidence>
<organism evidence="14 15">
    <name type="scientific">Rossellomorea marisflavi</name>
    <dbReference type="NCBI Taxonomy" id="189381"/>
    <lineage>
        <taxon>Bacteria</taxon>
        <taxon>Bacillati</taxon>
        <taxon>Bacillota</taxon>
        <taxon>Bacilli</taxon>
        <taxon>Bacillales</taxon>
        <taxon>Bacillaceae</taxon>
        <taxon>Rossellomorea</taxon>
    </lineage>
</organism>
<dbReference type="Gene3D" id="3.40.50.300">
    <property type="entry name" value="P-loop containing nucleotide triphosphate hydrolases"/>
    <property type="match status" value="2"/>
</dbReference>
<dbReference type="Gene3D" id="1.10.10.160">
    <property type="match status" value="1"/>
</dbReference>
<dbReference type="GO" id="GO:0003677">
    <property type="term" value="F:DNA binding"/>
    <property type="evidence" value="ECO:0007669"/>
    <property type="project" value="UniProtKB-KW"/>
</dbReference>
<feature type="binding site" evidence="11">
    <location>
        <begin position="74"/>
        <end position="81"/>
    </location>
    <ligand>
        <name>ATP</name>
        <dbReference type="ChEBI" id="CHEBI:30616"/>
    </ligand>
</feature>
<dbReference type="InterPro" id="IPR013986">
    <property type="entry name" value="DExx_box_DNA_helicase_dom_sf"/>
</dbReference>
<dbReference type="Pfam" id="PF13361">
    <property type="entry name" value="UvrD_C"/>
    <property type="match status" value="1"/>
</dbReference>
<comment type="catalytic activity">
    <reaction evidence="8">
        <text>Couples ATP hydrolysis with the unwinding of duplex DNA by translocating in the 3'-5' direction.</text>
        <dbReference type="EC" id="5.6.2.4"/>
    </reaction>
</comment>
<evidence type="ECO:0000256" key="6">
    <source>
        <dbReference type="ARBA" id="ARBA00023125"/>
    </source>
</evidence>
<keyword evidence="6" id="KW-0238">DNA-binding</keyword>
<proteinExistence type="inferred from homology"/>
<evidence type="ECO:0000256" key="10">
    <source>
        <dbReference type="ARBA" id="ARBA00048988"/>
    </source>
</evidence>
<dbReference type="EC" id="5.6.2.4" evidence="9"/>
<gene>
    <name evidence="14" type="ORF">AV649_02815</name>
</gene>
<sequence length="746" mass="85939">MNNVLTHYSIYPFDADKKEIPVAPLQNGQTSEALVAPDEEDSYYFRILESAGIQLNQAQIEAVRHGEGPCLTLAGAGTGKTTVLVSRTGYLMTVKGIEPQHILLVTFTKKAADEMKQRITRLPGTEGGHRVHASTFHALFLHLLRSRQYTQEVIGNERYKQILLKQIQRGMNIQNPYDAETLLAKLSHYKLNKFDLRELPEGTKTEKETRSILLKYEEWKRMNHKMDFDDILTEAHELLMMNPNLLQTLQHRFRYVMVDEFQDTNLVQYELIKLIAAHGNLFVVGDDDQTIYSFNGARNEFILDFDEEFPDAKVVTLQENYRSDASIIGLGNEVIGRNGQRRDKTLIATKPEAEKPLYSRPSTVDEEAQWIAEEIRRLVESGYQYQDVTILHRTMSSGRAVFEELLLKEIPFTPYNQKDSLFYDNWMVKPVVDHLRLAIVPRNFSAMESILPTLFINKERGMTQIRQGETKEQSPNPLLHVTKIPGLKPFQVKSINERISFLKMIRDHAPQQAIKRIRRDFYHRYMDAKESNIVTEQKEMIKEMLDELEGSAKRFETIASFIAFIDEMKKKYEEVYSDQHRHSDSVSLMTIHRSKGLEFPVVFLIGAIEGNLPHSSALKADHLEDKVLKDVKKSEKLEKAIEEERRLAYVAITRAKERLYISSPAYYQGETRPCSRFISDIFKTEPVKEPVKKPKADSVYISIDAWICTQPRCIAWQRIAPGESASTKECPICMGDMKPGRKEVTI</sequence>
<evidence type="ECO:0000256" key="3">
    <source>
        <dbReference type="ARBA" id="ARBA00022801"/>
    </source>
</evidence>
<name>A0A165JWB7_9BACI</name>
<feature type="domain" description="UvrD-like helicase ATP-binding" evidence="12">
    <location>
        <begin position="53"/>
        <end position="324"/>
    </location>
</feature>
<comment type="caution">
    <text evidence="14">The sequence shown here is derived from an EMBL/GenBank/DDBJ whole genome shotgun (WGS) entry which is preliminary data.</text>
</comment>
<dbReference type="InterPro" id="IPR000212">
    <property type="entry name" value="DNA_helicase_UvrD/REP"/>
</dbReference>
<reference evidence="15" key="1">
    <citation type="submission" date="2016-01" db="EMBL/GenBank/DDBJ databases">
        <title>Whole genome sequencing of Bhargavaea cecembensis T14.</title>
        <authorList>
            <person name="Hong K.W."/>
        </authorList>
    </citation>
    <scope>NUCLEOTIDE SEQUENCE [LARGE SCALE GENOMIC DNA]</scope>
    <source>
        <strain evidence="15">M19</strain>
    </source>
</reference>
<evidence type="ECO:0000259" key="13">
    <source>
        <dbReference type="PROSITE" id="PS51217"/>
    </source>
</evidence>
<dbReference type="AlphaFoldDB" id="A0A165JWB7"/>
<evidence type="ECO:0000313" key="14">
    <source>
        <dbReference type="EMBL" id="KZE47249.1"/>
    </source>
</evidence>
<dbReference type="GO" id="GO:0016887">
    <property type="term" value="F:ATP hydrolysis activity"/>
    <property type="evidence" value="ECO:0007669"/>
    <property type="project" value="RHEA"/>
</dbReference>
<dbReference type="Pfam" id="PF00580">
    <property type="entry name" value="UvrD-helicase"/>
    <property type="match status" value="1"/>
</dbReference>
<dbReference type="RefSeq" id="WP_063191434.1">
    <property type="nucleotide sequence ID" value="NZ_CP047095.1"/>
</dbReference>
<evidence type="ECO:0000256" key="8">
    <source>
        <dbReference type="ARBA" id="ARBA00034617"/>
    </source>
</evidence>
<dbReference type="GO" id="GO:0000725">
    <property type="term" value="P:recombinational repair"/>
    <property type="evidence" value="ECO:0007669"/>
    <property type="project" value="TreeGrafter"/>
</dbReference>
<evidence type="ECO:0000256" key="1">
    <source>
        <dbReference type="ARBA" id="ARBA00009922"/>
    </source>
</evidence>
<evidence type="ECO:0000256" key="11">
    <source>
        <dbReference type="PROSITE-ProRule" id="PRU00560"/>
    </source>
</evidence>
<keyword evidence="3 11" id="KW-0378">Hydrolase</keyword>
<comment type="similarity">
    <text evidence="1">Belongs to the helicase family. UvrD subfamily.</text>
</comment>
<feature type="domain" description="UvrD-like helicase C-terminal" evidence="13">
    <location>
        <begin position="325"/>
        <end position="596"/>
    </location>
</feature>
<dbReference type="PANTHER" id="PTHR11070:SF2">
    <property type="entry name" value="ATP-DEPENDENT DNA HELICASE SRS2"/>
    <property type="match status" value="1"/>
</dbReference>
<protein>
    <recommendedName>
        <fullName evidence="9">DNA 3'-5' helicase</fullName>
        <ecNumber evidence="9">5.6.2.4</ecNumber>
    </recommendedName>
</protein>
<dbReference type="Proteomes" id="UP000076510">
    <property type="component" value="Unassembled WGS sequence"/>
</dbReference>
<dbReference type="InterPro" id="IPR027417">
    <property type="entry name" value="P-loop_NTPase"/>
</dbReference>
<dbReference type="PROSITE" id="PS51217">
    <property type="entry name" value="UVRD_HELICASE_CTER"/>
    <property type="match status" value="1"/>
</dbReference>
<evidence type="ECO:0000259" key="12">
    <source>
        <dbReference type="PROSITE" id="PS51198"/>
    </source>
</evidence>
<evidence type="ECO:0000313" key="15">
    <source>
        <dbReference type="Proteomes" id="UP000076510"/>
    </source>
</evidence>
<dbReference type="CDD" id="cd17932">
    <property type="entry name" value="DEXQc_UvrD"/>
    <property type="match status" value="1"/>
</dbReference>
<evidence type="ECO:0000256" key="7">
    <source>
        <dbReference type="ARBA" id="ARBA00023235"/>
    </source>
</evidence>
<keyword evidence="2 11" id="KW-0547">Nucleotide-binding</keyword>
<dbReference type="SUPFAM" id="SSF52540">
    <property type="entry name" value="P-loop containing nucleoside triphosphate hydrolases"/>
    <property type="match status" value="1"/>
</dbReference>
<keyword evidence="5 11" id="KW-0067">ATP-binding</keyword>
<dbReference type="EMBL" id="LQQY01000023">
    <property type="protein sequence ID" value="KZE47249.1"/>
    <property type="molecule type" value="Genomic_DNA"/>
</dbReference>
<keyword evidence="4 11" id="KW-0347">Helicase</keyword>
<dbReference type="Gene3D" id="1.10.486.10">
    <property type="entry name" value="PCRA, domain 4"/>
    <property type="match status" value="1"/>
</dbReference>
<dbReference type="GO" id="GO:0005524">
    <property type="term" value="F:ATP binding"/>
    <property type="evidence" value="ECO:0007669"/>
    <property type="project" value="UniProtKB-UniRule"/>
</dbReference>
<dbReference type="InterPro" id="IPR014017">
    <property type="entry name" value="DNA_helicase_UvrD-like_C"/>
</dbReference>
<dbReference type="PANTHER" id="PTHR11070">
    <property type="entry name" value="UVRD / RECB / PCRA DNA HELICASE FAMILY MEMBER"/>
    <property type="match status" value="1"/>
</dbReference>
<dbReference type="GO" id="GO:0043138">
    <property type="term" value="F:3'-5' DNA helicase activity"/>
    <property type="evidence" value="ECO:0007669"/>
    <property type="project" value="UniProtKB-EC"/>
</dbReference>
<evidence type="ECO:0000256" key="4">
    <source>
        <dbReference type="ARBA" id="ARBA00022806"/>
    </source>
</evidence>
<dbReference type="GO" id="GO:0005829">
    <property type="term" value="C:cytosol"/>
    <property type="evidence" value="ECO:0007669"/>
    <property type="project" value="TreeGrafter"/>
</dbReference>
<dbReference type="InterPro" id="IPR014016">
    <property type="entry name" value="UvrD-like_ATP-bd"/>
</dbReference>